<dbReference type="FunFam" id="2.60.120.260:FF:000076">
    <property type="entry name" value="Beta-galactosidase"/>
    <property type="match status" value="1"/>
</dbReference>
<dbReference type="GO" id="GO:0048046">
    <property type="term" value="C:apoplast"/>
    <property type="evidence" value="ECO:0007669"/>
    <property type="project" value="UniProtKB-SubCell"/>
</dbReference>
<organism evidence="21 22">
    <name type="scientific">Zea mays</name>
    <name type="common">Maize</name>
    <dbReference type="NCBI Taxonomy" id="4577"/>
    <lineage>
        <taxon>Eukaryota</taxon>
        <taxon>Viridiplantae</taxon>
        <taxon>Streptophyta</taxon>
        <taxon>Embryophyta</taxon>
        <taxon>Tracheophyta</taxon>
        <taxon>Spermatophyta</taxon>
        <taxon>Magnoliopsida</taxon>
        <taxon>Liliopsida</taxon>
        <taxon>Poales</taxon>
        <taxon>Poaceae</taxon>
        <taxon>PACMAD clade</taxon>
        <taxon>Panicoideae</taxon>
        <taxon>Andropogonodae</taxon>
        <taxon>Andropogoneae</taxon>
        <taxon>Tripsacinae</taxon>
        <taxon>Zea</taxon>
    </lineage>
</organism>
<dbReference type="PROSITE" id="PS51775">
    <property type="entry name" value="GTD_BINDING"/>
    <property type="match status" value="1"/>
</dbReference>
<feature type="chain" id="PRO_5018150564" description="beta-galactosidase" evidence="18">
    <location>
        <begin position="26"/>
        <end position="1649"/>
    </location>
</feature>
<evidence type="ECO:0000313" key="21">
    <source>
        <dbReference type="EMBL" id="PWZ04926.1"/>
    </source>
</evidence>
<comment type="catalytic activity">
    <reaction evidence="1">
        <text>Hydrolysis of terminal non-reducing beta-D-galactose residues in beta-D-galactosides.</text>
        <dbReference type="EC" id="3.2.1.23"/>
    </reaction>
</comment>
<keyword evidence="10" id="KW-0378">Hydrolase</keyword>
<dbReference type="PROSITE" id="PS50228">
    <property type="entry name" value="SUEL_LECTIN"/>
    <property type="match status" value="1"/>
</dbReference>
<keyword evidence="13" id="KW-0326">Glycosidase</keyword>
<dbReference type="Pfam" id="PF02140">
    <property type="entry name" value="SUEL_Lectin"/>
    <property type="match status" value="1"/>
</dbReference>
<dbReference type="FunFam" id="2.60.120.260:FF:000142">
    <property type="entry name" value="Beta-galactosidase"/>
    <property type="match status" value="1"/>
</dbReference>
<dbReference type="InterPro" id="IPR007656">
    <property type="entry name" value="GTD-bd"/>
</dbReference>
<dbReference type="InterPro" id="IPR001944">
    <property type="entry name" value="Glycoside_Hdrlase_35"/>
</dbReference>
<feature type="transmembrane region" description="Helical" evidence="17">
    <location>
        <begin position="888"/>
        <end position="908"/>
    </location>
</feature>
<dbReference type="GO" id="GO:0080115">
    <property type="term" value="F:myosin XI tail binding"/>
    <property type="evidence" value="ECO:0007669"/>
    <property type="project" value="UniProtKB-ARBA"/>
</dbReference>
<evidence type="ECO:0000256" key="6">
    <source>
        <dbReference type="ARBA" id="ARBA00022523"/>
    </source>
</evidence>
<keyword evidence="6" id="KW-0052">Apoplast</keyword>
<dbReference type="SUPFAM" id="SSF49785">
    <property type="entry name" value="Galactose-binding domain-like"/>
    <property type="match status" value="2"/>
</dbReference>
<dbReference type="EMBL" id="NCVQ01000010">
    <property type="protein sequence ID" value="PWZ04926.1"/>
    <property type="molecule type" value="Genomic_DNA"/>
</dbReference>
<evidence type="ECO:0000256" key="1">
    <source>
        <dbReference type="ARBA" id="ARBA00001412"/>
    </source>
</evidence>
<dbReference type="Gene3D" id="2.60.120.740">
    <property type="match status" value="1"/>
</dbReference>
<accession>A0A3L6D8L2</accession>
<dbReference type="Pfam" id="PF17834">
    <property type="entry name" value="GHD"/>
    <property type="match status" value="1"/>
</dbReference>
<evidence type="ECO:0000256" key="15">
    <source>
        <dbReference type="SAM" id="Coils"/>
    </source>
</evidence>
<dbReference type="InterPro" id="IPR000922">
    <property type="entry name" value="Lectin_gal-bd_dom"/>
</dbReference>
<evidence type="ECO:0000256" key="14">
    <source>
        <dbReference type="RuleBase" id="RU003679"/>
    </source>
</evidence>
<comment type="similarity">
    <text evidence="4 14">Belongs to the glycosyl hydrolase 35 family.</text>
</comment>
<dbReference type="FunFam" id="3.20.20.80:FF:000006">
    <property type="entry name" value="Beta-galactosidase"/>
    <property type="match status" value="1"/>
</dbReference>
<keyword evidence="15" id="KW-0175">Coiled coil</keyword>
<evidence type="ECO:0000256" key="17">
    <source>
        <dbReference type="SAM" id="Phobius"/>
    </source>
</evidence>
<dbReference type="GO" id="GO:0004565">
    <property type="term" value="F:beta-galactosidase activity"/>
    <property type="evidence" value="ECO:0007669"/>
    <property type="project" value="UniProtKB-EC"/>
</dbReference>
<dbReference type="GO" id="GO:0016020">
    <property type="term" value="C:membrane"/>
    <property type="evidence" value="ECO:0007669"/>
    <property type="project" value="UniProtKB-SubCell"/>
</dbReference>
<feature type="region of interest" description="Disordered" evidence="16">
    <location>
        <begin position="1303"/>
        <end position="1331"/>
    </location>
</feature>
<dbReference type="EC" id="3.2.1.23" evidence="5"/>
<dbReference type="Gene3D" id="2.60.120.260">
    <property type="entry name" value="Galactose-binding domain-like"/>
    <property type="match status" value="1"/>
</dbReference>
<evidence type="ECO:0000256" key="9">
    <source>
        <dbReference type="ARBA" id="ARBA00022729"/>
    </source>
</evidence>
<dbReference type="FunFam" id="2.60.120.740:FF:000002">
    <property type="entry name" value="Beta-galactosidase"/>
    <property type="match status" value="1"/>
</dbReference>
<evidence type="ECO:0000256" key="7">
    <source>
        <dbReference type="ARBA" id="ARBA00022525"/>
    </source>
</evidence>
<evidence type="ECO:0000259" key="19">
    <source>
        <dbReference type="PROSITE" id="PS50228"/>
    </source>
</evidence>
<feature type="transmembrane region" description="Helical" evidence="17">
    <location>
        <begin position="928"/>
        <end position="948"/>
    </location>
</feature>
<dbReference type="SUPFAM" id="SSF51445">
    <property type="entry name" value="(Trans)glycosidases"/>
    <property type="match status" value="1"/>
</dbReference>
<protein>
    <recommendedName>
        <fullName evidence="5">beta-galactosidase</fullName>
        <ecNumber evidence="5">3.2.1.23</ecNumber>
    </recommendedName>
</protein>
<dbReference type="Pfam" id="PF01301">
    <property type="entry name" value="Glyco_hydro_35"/>
    <property type="match status" value="2"/>
</dbReference>
<evidence type="ECO:0000256" key="10">
    <source>
        <dbReference type="ARBA" id="ARBA00022801"/>
    </source>
</evidence>
<evidence type="ECO:0000256" key="5">
    <source>
        <dbReference type="ARBA" id="ARBA00012756"/>
    </source>
</evidence>
<comment type="subcellular location">
    <subcellularLocation>
        <location evidence="3">Membrane</location>
    </subcellularLocation>
    <subcellularLocation>
        <location evidence="2">Secreted</location>
        <location evidence="2">Extracellular space</location>
        <location evidence="2">Apoplast</location>
    </subcellularLocation>
</comment>
<dbReference type="InterPro" id="IPR017853">
    <property type="entry name" value="GH"/>
</dbReference>
<dbReference type="Pfam" id="PF21467">
    <property type="entry name" value="BetaGal_gal-bd"/>
    <property type="match status" value="2"/>
</dbReference>
<dbReference type="FunFam" id="2.60.120.260:FF:000061">
    <property type="entry name" value="Beta-galactosidase"/>
    <property type="match status" value="1"/>
</dbReference>
<name>A0A3L6D8L2_MAIZE</name>
<dbReference type="GO" id="GO:0005975">
    <property type="term" value="P:carbohydrate metabolic process"/>
    <property type="evidence" value="ECO:0007669"/>
    <property type="project" value="InterPro"/>
</dbReference>
<comment type="caution">
    <text evidence="21">The sequence shown here is derived from an EMBL/GenBank/DDBJ whole genome shotgun (WGS) entry which is preliminary data.</text>
</comment>
<feature type="coiled-coil region" evidence="15">
    <location>
        <begin position="1362"/>
        <end position="1428"/>
    </location>
</feature>
<reference evidence="21 22" key="1">
    <citation type="journal article" date="2018" name="Nat. Genet.">
        <title>Extensive intraspecific gene order and gene structural variations between Mo17 and other maize genomes.</title>
        <authorList>
            <person name="Sun S."/>
            <person name="Zhou Y."/>
            <person name="Chen J."/>
            <person name="Shi J."/>
            <person name="Zhao H."/>
            <person name="Zhao H."/>
            <person name="Song W."/>
            <person name="Zhang M."/>
            <person name="Cui Y."/>
            <person name="Dong X."/>
            <person name="Liu H."/>
            <person name="Ma X."/>
            <person name="Jiao Y."/>
            <person name="Wang B."/>
            <person name="Wei X."/>
            <person name="Stein J.C."/>
            <person name="Glaubitz J.C."/>
            <person name="Lu F."/>
            <person name="Yu G."/>
            <person name="Liang C."/>
            <person name="Fengler K."/>
            <person name="Li B."/>
            <person name="Rafalski A."/>
            <person name="Schnable P.S."/>
            <person name="Ware D.H."/>
            <person name="Buckler E.S."/>
            <person name="Lai J."/>
        </authorList>
    </citation>
    <scope>NUCLEOTIDE SEQUENCE [LARGE SCALE GENOMIC DNA]</scope>
    <source>
        <strain evidence="22">cv. Missouri 17</strain>
        <tissue evidence="21">Seedling</tissue>
    </source>
</reference>
<dbReference type="InterPro" id="IPR048913">
    <property type="entry name" value="BetaGal_gal-bd"/>
</dbReference>
<proteinExistence type="inferred from homology"/>
<dbReference type="PANTHER" id="PTHR23421">
    <property type="entry name" value="BETA-GALACTOSIDASE RELATED"/>
    <property type="match status" value="1"/>
</dbReference>
<evidence type="ECO:0000259" key="20">
    <source>
        <dbReference type="PROSITE" id="PS51775"/>
    </source>
</evidence>
<evidence type="ECO:0000313" key="22">
    <source>
        <dbReference type="Proteomes" id="UP000251960"/>
    </source>
</evidence>
<keyword evidence="9 18" id="KW-0732">Signal</keyword>
<feature type="compositionally biased region" description="Polar residues" evidence="16">
    <location>
        <begin position="1308"/>
        <end position="1321"/>
    </location>
</feature>
<keyword evidence="8 17" id="KW-0812">Transmembrane</keyword>
<keyword evidence="12 17" id="KW-0472">Membrane</keyword>
<feature type="domain" description="GTD-binding" evidence="20">
    <location>
        <begin position="1328"/>
        <end position="1426"/>
    </location>
</feature>
<feature type="signal peptide" evidence="18">
    <location>
        <begin position="1"/>
        <end position="25"/>
    </location>
</feature>
<dbReference type="ExpressionAtlas" id="A0A3L6D8L2">
    <property type="expression patterns" value="baseline and differential"/>
</dbReference>
<evidence type="ECO:0000256" key="13">
    <source>
        <dbReference type="ARBA" id="ARBA00023295"/>
    </source>
</evidence>
<evidence type="ECO:0000256" key="4">
    <source>
        <dbReference type="ARBA" id="ARBA00009809"/>
    </source>
</evidence>
<feature type="domain" description="SUEL-type lectin" evidence="19">
    <location>
        <begin position="767"/>
        <end position="853"/>
    </location>
</feature>
<dbReference type="Proteomes" id="UP000251960">
    <property type="component" value="Chromosome 9"/>
</dbReference>
<dbReference type="CDD" id="cd22842">
    <property type="entry name" value="Gal_Rha_Lectin_BGal"/>
    <property type="match status" value="1"/>
</dbReference>
<keyword evidence="11 17" id="KW-1133">Transmembrane helix</keyword>
<dbReference type="Pfam" id="PF04576">
    <property type="entry name" value="Zein-binding"/>
    <property type="match status" value="1"/>
</dbReference>
<dbReference type="InterPro" id="IPR031330">
    <property type="entry name" value="Gly_Hdrlase_35_cat"/>
</dbReference>
<dbReference type="InterPro" id="IPR041392">
    <property type="entry name" value="GHD"/>
</dbReference>
<dbReference type="GO" id="GO:0009505">
    <property type="term" value="C:plant-type cell wall"/>
    <property type="evidence" value="ECO:0007669"/>
    <property type="project" value="UniProtKB-ARBA"/>
</dbReference>
<dbReference type="InterPro" id="IPR043159">
    <property type="entry name" value="Lectin_gal-bd_sf"/>
</dbReference>
<evidence type="ECO:0000256" key="12">
    <source>
        <dbReference type="ARBA" id="ARBA00023136"/>
    </source>
</evidence>
<gene>
    <name evidence="21" type="primary">Os03g0165400_1</name>
    <name evidence="21" type="ORF">Zm00014a_016872</name>
</gene>
<evidence type="ECO:0000256" key="16">
    <source>
        <dbReference type="SAM" id="MobiDB-lite"/>
    </source>
</evidence>
<evidence type="ECO:0000256" key="2">
    <source>
        <dbReference type="ARBA" id="ARBA00004271"/>
    </source>
</evidence>
<dbReference type="Gene3D" id="3.20.20.80">
    <property type="entry name" value="Glycosidases"/>
    <property type="match status" value="1"/>
</dbReference>
<dbReference type="PRINTS" id="PR00742">
    <property type="entry name" value="GLHYDRLASE35"/>
</dbReference>
<sequence>MRRWWPAALLGCAVAVSVLVAAVECAVTYDKKAVLIDGQRRILFSGSIHYPRSTPDVTAFYKISSPPTIPWRGLWLRIYGSEMWEGLIQKAKDGGLDVIQTYVFWNGHEPTPGNDSDGIFFRFEQYYFEESGFPVWLKYVPGISFRTDNEPFKTAMQGFTEKIVGMMKSENLFASQGGPIILSQASIIFSLDLIENEYGPEGREFGAAGQAYINWAAKMAVGLGTGVPWVMCKEEDAPDPVINACNGFYCDAFSPNKPYKPTMWTEAWSGWFTEFGGTIRQRPVEDLAFAVARFVQKGGSFINYYMYHGGTNFGRTAGGPFITTSYDYDAPIDEYGLVREPKHSHLKELHRAVKLCEQALVSVDPAITTLGTMQEARVFQSPSGCAAFLANYNSNSYAKVVFNNEQYSLPPWSISILPDCKNVVFNSATVGVQTSQMQMWGDGASSMTWERYDEEVDSLAAAPLLTTTGLLEQLNVTRDSSDYLWYITSVDISSSENFLQGGGKPLSLSVQSAGHALHVFVNGQLQGSAYGTREDRRIKYNGNASLRAGTNKIALLSVACGLPNVGVHYETWNTGVGGPVVLHGLDEGSRDLTWQTWSYQVGLKGEQMNLNSIEGSSSVEWMQGSLIAQNQQPLAWYRAYFETPSGDEPLALDMGSMGKGQIWINGQSIGRYWTAYADGDCKECSYTGTFRAPKCQSGCGQPTQRWYHVPKSWLQPTRNLLVVFEELGGDSSKIALVKRSVSSVCADVSEDHPNIKNWQIESYGEREYHRAKVHLRCARGQSISAIKFASFGTPTGTCGDFQQGDCHSANSHTVLEKKCIGLQRCVVAISPESFGGDPCPSVTKRVAVQASALDALPAAEPSFSQKSVSGRTGPALEMFPSANPTGPIIIEGTVAFLVVFFSILPMAVQAHSRPQNVSRQLWPVLHHAVSECCLIIMLVTTAVLSYMATRIEISRLSYCQSHNKLERSDDMCDKCMLSCMTSSGKTYNLTNMHGRDKFKKKRDSHMLPDITNSWFPGDDMSKLKQRNIVMSSVGYSSNDDYDHLPYEGYRKLKLGHESEYDIHISNSDNDERNAVSHEARERANHMPSHDALLQPMISNASGLLMPSFDNTIMTKATQPLNNVRDTDTHSSDTKDANSLDHAIGLVLDDISWSQINTSDKNIDVQSKAIPEEVLAELPKEKNFLIGTEEVGDSFEDISGSPGVEAAKDFNASANAGTRSSVDTHISWNNSPKIASACRGYYKSPRLSEIISARDTNSKTNEEVKTFLSQLSTARGFDSSLNEMTPRSSTHIDDYRQHDATGMTPFLDRNNSNLDSFDANTTSEDEGESSLEHLKKQAKFNKKKMGMLYKELEAERSASAVAVSEAMAMINRLQEEKASMHMEALQYLRMMEEQADHDQEAIEKLNDLLTEREKELLDLEAELEGYRSKLHDQPFDVGKFGATDGAMAFRVLEGSDFMRHTIFDFEDEKAKILESLHRLEEILGMPSIDMGDANDSLQNSLLSDQSMHISQDIENSELESLSLPREDMISESISSQCYDEQESVKYMHKHMHNHEQDDNESVDKQQKNVTSCSHSDDGNIHTMKSVKHEISLLNARFKALEADQDFLKQILRSLNVSSDGVECIQEITSHLRELRRIMADQRDMTVFMRS</sequence>
<dbReference type="GO" id="GO:0030246">
    <property type="term" value="F:carbohydrate binding"/>
    <property type="evidence" value="ECO:0007669"/>
    <property type="project" value="InterPro"/>
</dbReference>
<evidence type="ECO:0000256" key="8">
    <source>
        <dbReference type="ARBA" id="ARBA00022692"/>
    </source>
</evidence>
<keyword evidence="7" id="KW-0964">Secreted</keyword>
<evidence type="ECO:0000256" key="3">
    <source>
        <dbReference type="ARBA" id="ARBA00004370"/>
    </source>
</evidence>
<dbReference type="InterPro" id="IPR008979">
    <property type="entry name" value="Galactose-bd-like_sf"/>
</dbReference>
<evidence type="ECO:0000256" key="11">
    <source>
        <dbReference type="ARBA" id="ARBA00022989"/>
    </source>
</evidence>
<dbReference type="CDD" id="cd22249">
    <property type="entry name" value="UDM1_RNF168_RNF169-like"/>
    <property type="match status" value="1"/>
</dbReference>
<evidence type="ECO:0000256" key="18">
    <source>
        <dbReference type="SAM" id="SignalP"/>
    </source>
</evidence>